<dbReference type="Proteomes" id="UP000644507">
    <property type="component" value="Unassembled WGS sequence"/>
</dbReference>
<dbReference type="EMBL" id="BMXI01000002">
    <property type="protein sequence ID" value="GHC43667.1"/>
    <property type="molecule type" value="Genomic_DNA"/>
</dbReference>
<proteinExistence type="predicted"/>
<gene>
    <name evidence="2" type="ORF">GCM10007100_06050</name>
</gene>
<feature type="region of interest" description="Disordered" evidence="1">
    <location>
        <begin position="28"/>
        <end position="67"/>
    </location>
</feature>
<name>A0A918TDX8_9BACT</name>
<protein>
    <submittedName>
        <fullName evidence="2">Uncharacterized protein</fullName>
    </submittedName>
</protein>
<reference evidence="2" key="2">
    <citation type="submission" date="2020-09" db="EMBL/GenBank/DDBJ databases">
        <authorList>
            <person name="Sun Q."/>
            <person name="Kim S."/>
        </authorList>
    </citation>
    <scope>NUCLEOTIDE SEQUENCE</scope>
    <source>
        <strain evidence="2">KCTC 12988</strain>
    </source>
</reference>
<keyword evidence="3" id="KW-1185">Reference proteome</keyword>
<reference evidence="2" key="1">
    <citation type="journal article" date="2014" name="Int. J. Syst. Evol. Microbiol.">
        <title>Complete genome sequence of Corynebacterium casei LMG S-19264T (=DSM 44701T), isolated from a smear-ripened cheese.</title>
        <authorList>
            <consortium name="US DOE Joint Genome Institute (JGI-PGF)"/>
            <person name="Walter F."/>
            <person name="Albersmeier A."/>
            <person name="Kalinowski J."/>
            <person name="Ruckert C."/>
        </authorList>
    </citation>
    <scope>NUCLEOTIDE SEQUENCE</scope>
    <source>
        <strain evidence="2">KCTC 12988</strain>
    </source>
</reference>
<comment type="caution">
    <text evidence="2">The sequence shown here is derived from an EMBL/GenBank/DDBJ whole genome shotgun (WGS) entry which is preliminary data.</text>
</comment>
<organism evidence="2 3">
    <name type="scientific">Roseibacillus persicicus</name>
    <dbReference type="NCBI Taxonomy" id="454148"/>
    <lineage>
        <taxon>Bacteria</taxon>
        <taxon>Pseudomonadati</taxon>
        <taxon>Verrucomicrobiota</taxon>
        <taxon>Verrucomicrobiia</taxon>
        <taxon>Verrucomicrobiales</taxon>
        <taxon>Verrucomicrobiaceae</taxon>
        <taxon>Roseibacillus</taxon>
    </lineage>
</organism>
<accession>A0A918TDX8</accession>
<dbReference type="AlphaFoldDB" id="A0A918TDX8"/>
<sequence length="295" mass="32228">MAFFILGFFLGKTGAVSWQEILDASKAQQEGGDELADNPSPAGNFAANTDLSPSLPEKKEPETNPNQAEVATARASLEAFLAAGTWTTRSAFVLFPDQILPHMEASAEVHGDGPYQVDSIRLEMDEPDMKVFQLKAPQLPAEFSVILIKVDGHWLVDWEGFADFYHDRLRAFAGGMDGAMKGVFRVLLKPAPGETSPLSPAHCLITTNQNPEIYPITSATDSPARKNLAEIFQSYLQGDRARFEEAMEEDGIPLIIEISRNGASNPTLRLEKIIATTWAPKPPEKSGQGDSSSFY</sequence>
<evidence type="ECO:0000313" key="2">
    <source>
        <dbReference type="EMBL" id="GHC43667.1"/>
    </source>
</evidence>
<evidence type="ECO:0000256" key="1">
    <source>
        <dbReference type="SAM" id="MobiDB-lite"/>
    </source>
</evidence>
<evidence type="ECO:0000313" key="3">
    <source>
        <dbReference type="Proteomes" id="UP000644507"/>
    </source>
</evidence>